<name>A0A084EXQ8_9BACT</name>
<dbReference type="RefSeq" id="WP_038102989.1">
    <property type="nucleotide sequence ID" value="NZ_JFDP01000060.1"/>
</dbReference>
<reference evidence="1 2" key="1">
    <citation type="submission" date="2014-02" db="EMBL/GenBank/DDBJ databases">
        <title>Genome sequence of Ureaplasma diversum strain 246.</title>
        <authorList>
            <person name="Sirand-Pugnet P."/>
            <person name="Breton M."/>
            <person name="Dordet-Frisoni E."/>
            <person name="Baranowski E."/>
            <person name="Barre A."/>
            <person name="Couture C."/>
            <person name="Dupuy V."/>
            <person name="Gaurivaud P."/>
            <person name="Jacob D."/>
            <person name="Lemaitre C."/>
            <person name="Manso-Silvan L."/>
            <person name="Nikolski M."/>
            <person name="Nouvel L.-X."/>
            <person name="Poumarat F."/>
            <person name="Tardy F."/>
            <person name="Thebault P."/>
            <person name="Theil S."/>
            <person name="Citti C."/>
            <person name="Thiaucourt F."/>
            <person name="Blanchard A."/>
        </authorList>
    </citation>
    <scope>NUCLEOTIDE SEQUENCE [LARGE SCALE GENOMIC DNA]</scope>
    <source>
        <strain evidence="1 2">NCTC 246</strain>
    </source>
</reference>
<evidence type="ECO:0008006" key="3">
    <source>
        <dbReference type="Google" id="ProtNLM"/>
    </source>
</evidence>
<dbReference type="Proteomes" id="UP000028537">
    <property type="component" value="Unassembled WGS sequence"/>
</dbReference>
<accession>A0A084EXQ8</accession>
<protein>
    <recommendedName>
        <fullName evidence="3">DUF1266 domain-containing protein</fullName>
    </recommendedName>
</protein>
<sequence>MKLNNLNNASYFSKNIKNYEQHLKVWNQVHNELTSNLSKLKTDYKNQITTKQLDEATFEFGMYLSNFAAIGLDLNYKSKPLIVDDTKSEYQIHKELFSLLEDCYGIYEVDQFYPFLNELIQFTKSDQLATLSLFNDYNQLTKITENQLDINPLEFMFINAFNGYKNSFFYYTQQASAIVLLLRIGYQLQWVNDDILVNITQVISLQITERFNSWSEFIYNYILAMVYDQLDEDNPDQALNVALFWINQLQPLLLMLNLEQKDSWIKKVIKYVE</sequence>
<dbReference type="EMBL" id="JFDP01000060">
    <property type="protein sequence ID" value="KEZ22750.1"/>
    <property type="molecule type" value="Genomic_DNA"/>
</dbReference>
<dbReference type="AlphaFoldDB" id="A0A084EXQ8"/>
<evidence type="ECO:0000313" key="1">
    <source>
        <dbReference type="EMBL" id="KEZ22750.1"/>
    </source>
</evidence>
<gene>
    <name evidence="1" type="ORF">UDIV_4910</name>
</gene>
<proteinExistence type="predicted"/>
<organism evidence="1 2">
    <name type="scientific">Ureaplasma diversum NCTC 246</name>
    <dbReference type="NCBI Taxonomy" id="1188241"/>
    <lineage>
        <taxon>Bacteria</taxon>
        <taxon>Bacillati</taxon>
        <taxon>Mycoplasmatota</taxon>
        <taxon>Mycoplasmoidales</taxon>
        <taxon>Mycoplasmoidaceae</taxon>
        <taxon>Ureaplasma</taxon>
    </lineage>
</organism>
<comment type="caution">
    <text evidence="1">The sequence shown here is derived from an EMBL/GenBank/DDBJ whole genome shotgun (WGS) entry which is preliminary data.</text>
</comment>
<evidence type="ECO:0000313" key="2">
    <source>
        <dbReference type="Proteomes" id="UP000028537"/>
    </source>
</evidence>
<keyword evidence="2" id="KW-1185">Reference proteome</keyword>